<comment type="caution">
    <text evidence="1">The sequence shown here is derived from an EMBL/GenBank/DDBJ whole genome shotgun (WGS) entry which is preliminary data.</text>
</comment>
<evidence type="ECO:0000313" key="1">
    <source>
        <dbReference type="EMBL" id="MQP10466.1"/>
    </source>
</evidence>
<keyword evidence="2" id="KW-1185">Reference proteome</keyword>
<dbReference type="AlphaFoldDB" id="A0A6A7W7Y3"/>
<dbReference type="RefSeq" id="WP_158462315.1">
    <property type="nucleotide sequence ID" value="NZ_VZAD01000007.1"/>
</dbReference>
<dbReference type="Proteomes" id="UP000384372">
    <property type="component" value="Unassembled WGS sequence"/>
</dbReference>
<proteinExistence type="predicted"/>
<dbReference type="EMBL" id="VZAD01000007">
    <property type="protein sequence ID" value="MQP10466.1"/>
    <property type="molecule type" value="Genomic_DNA"/>
</dbReference>
<sequence length="219" mass="25697">MDNLLSNNSIASLLQQNGEMDAEVNVYSITFKQAMTLIGFIPYNELDTLDFYKPQININSEVIFTPYRIKFPMFEMTYPVMKKIRLAEEGEECLIQRKLFTPFGNKGFIGYYHNVERDDYPEDKRKRVLEYTTRDLLRQVKTSPYYTPNRLSVNEDGLLVYNLSPEEFVLSRTFGRYTVISNRYLCLCAYTNSVTGLPCYSLFDPEDIYKTEDTNKKDE</sequence>
<name>A0A6A7W7Y3_9BACT</name>
<evidence type="ECO:0000313" key="2">
    <source>
        <dbReference type="Proteomes" id="UP000384372"/>
    </source>
</evidence>
<accession>A0A6A7W7Y3</accession>
<protein>
    <submittedName>
        <fullName evidence="1">Uncharacterized protein</fullName>
    </submittedName>
</protein>
<reference evidence="1 2" key="1">
    <citation type="submission" date="2019-09" db="EMBL/GenBank/DDBJ databases">
        <title>Distinct polysaccharide growth profiles of human intestinal Prevotella copri isolates.</title>
        <authorList>
            <person name="Fehlner-Peach H."/>
            <person name="Magnabosco C."/>
            <person name="Raghavan V."/>
            <person name="Scher J.U."/>
            <person name="Tett A."/>
            <person name="Cox L.M."/>
            <person name="Gottsegen C."/>
            <person name="Watters A."/>
            <person name="Wiltshire- Gordon J.D."/>
            <person name="Segata N."/>
            <person name="Bonneau R."/>
            <person name="Littman D.R."/>
        </authorList>
    </citation>
    <scope>NUCLEOTIDE SEQUENCE [LARGE SCALE GENOMIC DNA]</scope>
    <source>
        <strain evidence="2">iAQ1173</strain>
    </source>
</reference>
<organism evidence="1 2">
    <name type="scientific">Segatella copri</name>
    <dbReference type="NCBI Taxonomy" id="165179"/>
    <lineage>
        <taxon>Bacteria</taxon>
        <taxon>Pseudomonadati</taxon>
        <taxon>Bacteroidota</taxon>
        <taxon>Bacteroidia</taxon>
        <taxon>Bacteroidales</taxon>
        <taxon>Prevotellaceae</taxon>
        <taxon>Segatella</taxon>
    </lineage>
</organism>
<dbReference type="OrthoDB" id="9912019at2"/>
<gene>
    <name evidence="1" type="ORF">F7D20_00450</name>
</gene>